<dbReference type="EMBL" id="CP001739">
    <property type="protein sequence ID" value="ACZ07395.1"/>
    <property type="molecule type" value="Genomic_DNA"/>
</dbReference>
<dbReference type="Pfam" id="PF04657">
    <property type="entry name" value="DMT_YdcZ"/>
    <property type="match status" value="1"/>
</dbReference>
<evidence type="ECO:0008006" key="4">
    <source>
        <dbReference type="Google" id="ProtNLM"/>
    </source>
</evidence>
<dbReference type="GO" id="GO:0005886">
    <property type="term" value="C:plasma membrane"/>
    <property type="evidence" value="ECO:0007669"/>
    <property type="project" value="TreeGrafter"/>
</dbReference>
<feature type="transmembrane region" description="Helical" evidence="1">
    <location>
        <begin position="62"/>
        <end position="82"/>
    </location>
</feature>
<name>D1AN19_SEBTE</name>
<keyword evidence="3" id="KW-1185">Reference proteome</keyword>
<gene>
    <name evidence="2" type="ordered locus">Sterm_0521</name>
</gene>
<dbReference type="PANTHER" id="PTHR34821">
    <property type="entry name" value="INNER MEMBRANE PROTEIN YDCZ"/>
    <property type="match status" value="1"/>
</dbReference>
<reference evidence="2 3" key="2">
    <citation type="journal article" date="2010" name="Stand. Genomic Sci.">
        <title>Complete genome sequence of Sebaldella termitidis type strain (NCTC 11300).</title>
        <authorList>
            <person name="Harmon-Smith M."/>
            <person name="Celia L."/>
            <person name="Chertkov O."/>
            <person name="Lapidus A."/>
            <person name="Copeland A."/>
            <person name="Glavina Del Rio T."/>
            <person name="Nolan M."/>
            <person name="Lucas S."/>
            <person name="Tice H."/>
            <person name="Cheng J.F."/>
            <person name="Han C."/>
            <person name="Detter J.C."/>
            <person name="Bruce D."/>
            <person name="Goodwin L."/>
            <person name="Pitluck S."/>
            <person name="Pati A."/>
            <person name="Liolios K."/>
            <person name="Ivanova N."/>
            <person name="Mavromatis K."/>
            <person name="Mikhailova N."/>
            <person name="Chen A."/>
            <person name="Palaniappan K."/>
            <person name="Land M."/>
            <person name="Hauser L."/>
            <person name="Chang Y.J."/>
            <person name="Jeffries C.D."/>
            <person name="Brettin T."/>
            <person name="Goker M."/>
            <person name="Beck B."/>
            <person name="Bristow J."/>
            <person name="Eisen J.A."/>
            <person name="Markowitz V."/>
            <person name="Hugenholtz P."/>
            <person name="Kyrpides N.C."/>
            <person name="Klenk H.P."/>
            <person name="Chen F."/>
        </authorList>
    </citation>
    <scope>NUCLEOTIDE SEQUENCE [LARGE SCALE GENOMIC DNA]</scope>
    <source>
        <strain evidence="3">ATCC 33386 / NCTC 11300</strain>
    </source>
</reference>
<dbReference type="AlphaFoldDB" id="D1AN19"/>
<dbReference type="eggNOG" id="COG3238">
    <property type="taxonomic scope" value="Bacteria"/>
</dbReference>
<dbReference type="PANTHER" id="PTHR34821:SF2">
    <property type="entry name" value="INNER MEMBRANE PROTEIN YDCZ"/>
    <property type="match status" value="1"/>
</dbReference>
<organism evidence="2 3">
    <name type="scientific">Sebaldella termitidis (strain ATCC 33386 / NCTC 11300)</name>
    <dbReference type="NCBI Taxonomy" id="526218"/>
    <lineage>
        <taxon>Bacteria</taxon>
        <taxon>Fusobacteriati</taxon>
        <taxon>Fusobacteriota</taxon>
        <taxon>Fusobacteriia</taxon>
        <taxon>Fusobacteriales</taxon>
        <taxon>Leptotrichiaceae</taxon>
        <taxon>Sebaldella</taxon>
    </lineage>
</organism>
<keyword evidence="1" id="KW-0812">Transmembrane</keyword>
<protein>
    <recommendedName>
        <fullName evidence="4">EamA domain-containing protein</fullName>
    </recommendedName>
</protein>
<feature type="transmembrane region" description="Helical" evidence="1">
    <location>
        <begin position="7"/>
        <end position="24"/>
    </location>
</feature>
<evidence type="ECO:0000256" key="1">
    <source>
        <dbReference type="SAM" id="Phobius"/>
    </source>
</evidence>
<feature type="transmembrane region" description="Helical" evidence="1">
    <location>
        <begin position="88"/>
        <end position="111"/>
    </location>
</feature>
<reference evidence="3" key="1">
    <citation type="submission" date="2009-09" db="EMBL/GenBank/DDBJ databases">
        <title>The complete chromosome of Sebaldella termitidis ATCC 33386.</title>
        <authorList>
            <consortium name="US DOE Joint Genome Institute (JGI-PGF)"/>
            <person name="Lucas S."/>
            <person name="Copeland A."/>
            <person name="Lapidus A."/>
            <person name="Glavina del Rio T."/>
            <person name="Dalin E."/>
            <person name="Tice H."/>
            <person name="Bruce D."/>
            <person name="Goodwin L."/>
            <person name="Pitluck S."/>
            <person name="Kyrpides N."/>
            <person name="Mavromatis K."/>
            <person name="Ivanova N."/>
            <person name="Mikhailova N."/>
            <person name="Sims D."/>
            <person name="Meincke L."/>
            <person name="Brettin T."/>
            <person name="Detter J.C."/>
            <person name="Han C."/>
            <person name="Larimer F."/>
            <person name="Land M."/>
            <person name="Hauser L."/>
            <person name="Markowitz V."/>
            <person name="Cheng J.F."/>
            <person name="Hugenholtz P."/>
            <person name="Woyke T."/>
            <person name="Wu D."/>
            <person name="Eisen J.A."/>
        </authorList>
    </citation>
    <scope>NUCLEOTIDE SEQUENCE [LARGE SCALE GENOMIC DNA]</scope>
    <source>
        <strain evidence="3">ATCC 33386 / NCTC 11300</strain>
    </source>
</reference>
<dbReference type="Proteomes" id="UP000000845">
    <property type="component" value="Chromosome"/>
</dbReference>
<dbReference type="KEGG" id="str:Sterm_0521"/>
<feature type="transmembrane region" description="Helical" evidence="1">
    <location>
        <begin position="30"/>
        <end position="50"/>
    </location>
</feature>
<dbReference type="RefSeq" id="WP_012859993.1">
    <property type="nucleotide sequence ID" value="NC_013517.1"/>
</dbReference>
<keyword evidence="1" id="KW-0472">Membrane</keyword>
<proteinExistence type="predicted"/>
<evidence type="ECO:0000313" key="2">
    <source>
        <dbReference type="EMBL" id="ACZ07395.1"/>
    </source>
</evidence>
<feature type="transmembrane region" description="Helical" evidence="1">
    <location>
        <begin position="123"/>
        <end position="138"/>
    </location>
</feature>
<dbReference type="InterPro" id="IPR006750">
    <property type="entry name" value="YdcZ"/>
</dbReference>
<dbReference type="HOGENOM" id="CLU_068878_1_1_0"/>
<accession>D1AN19</accession>
<dbReference type="STRING" id="526218.Sterm_0521"/>
<sequence>MYNITAVIIGMLIALMVFFNGMLSQAVGSYLATVIIHTVGVIICFIFISIKKQKIFENHKLPVWMYLGGVIGVGTTLFNNMAFGHISISSILVLSFLGEITASLIIDQFGFFSLEKRKINKKKILSLLIMLSGIFIIFY</sequence>
<keyword evidence="1" id="KW-1133">Transmembrane helix</keyword>
<evidence type="ECO:0000313" key="3">
    <source>
        <dbReference type="Proteomes" id="UP000000845"/>
    </source>
</evidence>